<dbReference type="CDD" id="cd00030">
    <property type="entry name" value="C2"/>
    <property type="match status" value="1"/>
</dbReference>
<dbReference type="Gene3D" id="2.60.40.150">
    <property type="entry name" value="C2 domain"/>
    <property type="match status" value="1"/>
</dbReference>
<keyword evidence="6" id="KW-1185">Reference proteome</keyword>
<dbReference type="PANTHER" id="PTHR45999">
    <property type="entry name" value="UNC-13-4A, ISOFORM B"/>
    <property type="match status" value="1"/>
</dbReference>
<gene>
    <name evidence="5" type="ORF">PPL_05185</name>
</gene>
<feature type="region of interest" description="Disordered" evidence="3">
    <location>
        <begin position="226"/>
        <end position="246"/>
    </location>
</feature>
<dbReference type="SUPFAM" id="SSF49562">
    <property type="entry name" value="C2 domain (Calcium/lipid-binding domain, CaLB)"/>
    <property type="match status" value="1"/>
</dbReference>
<reference evidence="5 6" key="1">
    <citation type="journal article" date="2011" name="Genome Res.">
        <title>Phylogeny-wide analysis of social amoeba genomes highlights ancient origins for complex intercellular communication.</title>
        <authorList>
            <person name="Heidel A.J."/>
            <person name="Lawal H.M."/>
            <person name="Felder M."/>
            <person name="Schilde C."/>
            <person name="Helps N.R."/>
            <person name="Tunggal B."/>
            <person name="Rivero F."/>
            <person name="John U."/>
            <person name="Schleicher M."/>
            <person name="Eichinger L."/>
            <person name="Platzer M."/>
            <person name="Noegel A.A."/>
            <person name="Schaap P."/>
            <person name="Gloeckner G."/>
        </authorList>
    </citation>
    <scope>NUCLEOTIDE SEQUENCE [LARGE SCALE GENOMIC DNA]</scope>
    <source>
        <strain evidence="6">ATCC 26659 / Pp 5 / PN500</strain>
    </source>
</reference>
<evidence type="ECO:0000256" key="1">
    <source>
        <dbReference type="ARBA" id="ARBA00005823"/>
    </source>
</evidence>
<proteinExistence type="inferred from homology"/>
<evidence type="ECO:0000313" key="6">
    <source>
        <dbReference type="Proteomes" id="UP000001396"/>
    </source>
</evidence>
<keyword evidence="2" id="KW-0268">Exocytosis</keyword>
<protein>
    <recommendedName>
        <fullName evidence="4">C2 domain-containing protein</fullName>
    </recommendedName>
</protein>
<dbReference type="PROSITE" id="PS50004">
    <property type="entry name" value="C2"/>
    <property type="match status" value="1"/>
</dbReference>
<evidence type="ECO:0000259" key="4">
    <source>
        <dbReference type="PROSITE" id="PS50004"/>
    </source>
</evidence>
<dbReference type="STRING" id="670386.D3B9N9"/>
<feature type="region of interest" description="Disordered" evidence="3">
    <location>
        <begin position="1"/>
        <end position="44"/>
    </location>
</feature>
<dbReference type="SMART" id="SM00239">
    <property type="entry name" value="C2"/>
    <property type="match status" value="1"/>
</dbReference>
<dbReference type="InterPro" id="IPR000008">
    <property type="entry name" value="C2_dom"/>
</dbReference>
<dbReference type="RefSeq" id="XP_020434068.1">
    <property type="nucleotide sequence ID" value="XM_020576079.1"/>
</dbReference>
<dbReference type="PANTHER" id="PTHR45999:SF4">
    <property type="entry name" value="UNC-13-4A, ISOFORM B"/>
    <property type="match status" value="1"/>
</dbReference>
<dbReference type="GO" id="GO:0099503">
    <property type="term" value="C:secretory vesicle"/>
    <property type="evidence" value="ECO:0007669"/>
    <property type="project" value="TreeGrafter"/>
</dbReference>
<evidence type="ECO:0000256" key="3">
    <source>
        <dbReference type="SAM" id="MobiDB-lite"/>
    </source>
</evidence>
<dbReference type="AlphaFoldDB" id="D3B9N9"/>
<evidence type="ECO:0000256" key="2">
    <source>
        <dbReference type="ARBA" id="ARBA00022483"/>
    </source>
</evidence>
<comment type="similarity">
    <text evidence="1">Belongs to the unc-13 family.</text>
</comment>
<accession>D3B9N9</accession>
<feature type="compositionally biased region" description="Low complexity" evidence="3">
    <location>
        <begin position="28"/>
        <end position="44"/>
    </location>
</feature>
<feature type="region of interest" description="Disordered" evidence="3">
    <location>
        <begin position="933"/>
        <end position="955"/>
    </location>
</feature>
<dbReference type="EMBL" id="ADBJ01000022">
    <property type="protein sequence ID" value="EFA81951.1"/>
    <property type="molecule type" value="Genomic_DNA"/>
</dbReference>
<evidence type="ECO:0000313" key="5">
    <source>
        <dbReference type="EMBL" id="EFA81951.1"/>
    </source>
</evidence>
<dbReference type="InterPro" id="IPR035892">
    <property type="entry name" value="C2_domain_sf"/>
</dbReference>
<comment type="caution">
    <text evidence="5">The sequence shown here is derived from an EMBL/GenBank/DDBJ whole genome shotgun (WGS) entry which is preliminary data.</text>
</comment>
<dbReference type="GeneID" id="31360671"/>
<feature type="compositionally biased region" description="Gly residues" evidence="3">
    <location>
        <begin position="229"/>
        <end position="245"/>
    </location>
</feature>
<feature type="compositionally biased region" description="Low complexity" evidence="3">
    <location>
        <begin position="938"/>
        <end position="955"/>
    </location>
</feature>
<dbReference type="Pfam" id="PF00168">
    <property type="entry name" value="C2"/>
    <property type="match status" value="1"/>
</dbReference>
<dbReference type="InterPro" id="IPR052095">
    <property type="entry name" value="UNC-13_domain"/>
</dbReference>
<organism evidence="5 6">
    <name type="scientific">Heterostelium pallidum (strain ATCC 26659 / Pp 5 / PN500)</name>
    <name type="common">Cellular slime mold</name>
    <name type="synonym">Polysphondylium pallidum</name>
    <dbReference type="NCBI Taxonomy" id="670386"/>
    <lineage>
        <taxon>Eukaryota</taxon>
        <taxon>Amoebozoa</taxon>
        <taxon>Evosea</taxon>
        <taxon>Eumycetozoa</taxon>
        <taxon>Dictyostelia</taxon>
        <taxon>Acytosteliales</taxon>
        <taxon>Acytosteliaceae</taxon>
        <taxon>Heterostelium</taxon>
    </lineage>
</organism>
<dbReference type="InParanoid" id="D3B9N9"/>
<sequence length="955" mass="107878">MSSSTTMMISSPNSKGVNGGVSPNGGASTTPMSPLSPSSHSLSSPPMAVPTINLIVTPLVKNRVEIDFTAKASKEGLFSMWTTTSDKKISYTKDLTLKFDQQDAVQQLVTSPVITGQLTAVGIEDSIQVFENIHYCLFYPLNTSMITENPSTIKSILSCVNEVFSYYLGVARKEAESDSKQFEILAQSLEKFIDETLNSLRDQSQYSLAYLQKSFANHLTENARRLQHAGGGGGGGSGGGSGGSGSSANGIESSLYNDSIQKFNYILSMAVDSVENLEKSRIIRAAMKLDSYQEKIAYLKAKSLSCKEFLLHQMKCRKINIDANPFYSRAAFKSEKNFQSWRKHEEQQLQRVAPLIQPREEYLKSIWGIRHKDKDTLGVIAIKVVQARDLILKEGNTKLDPVVEVEFAGEKKRTKKSSGVNPVFKEHFSFHITKLNMNSEIEFSLWDTKEKDHFLGKYKFTAKELMAFTKREVNWYQLQKRSSRSKISGDIRLQFHYLIFPDVATALPNHVNYYRILLERLINYEVQANYSTAMTATTATKSSQKKKLTINIDSSKSSSILSTQSTMLLKEYADRYGILESTSKLLLLEHLTKIVIEHSALECIAEIRGLLKHIIDFKFGDIGLTLEEEKILNGIVERLAPTFKNWIFNFQSVFPQNNPPGAMKTLIDVYYLFRSSELSELPPLPDLLKDLYQKRYQCALSMAESLTAAQTQNTGGKAACLVRVCDILLFNLDVDKKYYSRDFPSEYRKEYRSTNQHQQPKHSDFHSVDSTATVHRQQTSDFLAKKNDFELTTQQLDLIDGMVKCFGEFFFVDGEGLTQKAIDKESERFMIILAAYREAIRSGVRDFDPLGLKQALKNINFANLKPDLTYLKKLNINLKEIPKQLDIFTLIKTAIEKKQKERKEREERVAQKKSNRGKVAIQKISSFLQVNRKSAAVTTTNQTTTTTTTTQTPTT</sequence>
<name>D3B9N9_HETP5</name>
<feature type="domain" description="C2" evidence="4">
    <location>
        <begin position="358"/>
        <end position="476"/>
    </location>
</feature>
<dbReference type="FunCoup" id="D3B9N9">
    <property type="interactions" value="3"/>
</dbReference>
<dbReference type="Proteomes" id="UP000001396">
    <property type="component" value="Unassembled WGS sequence"/>
</dbReference>
<feature type="compositionally biased region" description="Low complexity" evidence="3">
    <location>
        <begin position="1"/>
        <end position="11"/>
    </location>
</feature>
<dbReference type="OMA" id="FNNIQAC"/>
<dbReference type="GO" id="GO:0006887">
    <property type="term" value="P:exocytosis"/>
    <property type="evidence" value="ECO:0007669"/>
    <property type="project" value="UniProtKB-KW"/>
</dbReference>